<feature type="region of interest" description="Disordered" evidence="1">
    <location>
        <begin position="309"/>
        <end position="329"/>
    </location>
</feature>
<name>A0ABW2V590_9BACL</name>
<dbReference type="Pfam" id="PF08812">
    <property type="entry name" value="YtxC"/>
    <property type="match status" value="1"/>
</dbReference>
<accession>A0ABW2V590</accession>
<protein>
    <submittedName>
        <fullName evidence="2">Sporulation protein YtxC</fullName>
    </submittedName>
</protein>
<dbReference type="RefSeq" id="WP_170209405.1">
    <property type="nucleotide sequence ID" value="NZ_JBHTGQ010000018.1"/>
</dbReference>
<dbReference type="Proteomes" id="UP001596528">
    <property type="component" value="Unassembled WGS sequence"/>
</dbReference>
<gene>
    <name evidence="2" type="primary">ytxC</name>
    <name evidence="2" type="ORF">ACFQWB_08400</name>
</gene>
<organism evidence="2 3">
    <name type="scientific">Paenibacillus thermoaerophilus</name>
    <dbReference type="NCBI Taxonomy" id="1215385"/>
    <lineage>
        <taxon>Bacteria</taxon>
        <taxon>Bacillati</taxon>
        <taxon>Bacillota</taxon>
        <taxon>Bacilli</taxon>
        <taxon>Bacillales</taxon>
        <taxon>Paenibacillaceae</taxon>
        <taxon>Paenibacillus</taxon>
    </lineage>
</organism>
<dbReference type="InterPro" id="IPR014199">
    <property type="entry name" value="Spore_YtxC"/>
</dbReference>
<evidence type="ECO:0000313" key="2">
    <source>
        <dbReference type="EMBL" id="MFC7749961.1"/>
    </source>
</evidence>
<keyword evidence="3" id="KW-1185">Reference proteome</keyword>
<reference evidence="3" key="1">
    <citation type="journal article" date="2019" name="Int. J. Syst. Evol. Microbiol.">
        <title>The Global Catalogue of Microorganisms (GCM) 10K type strain sequencing project: providing services to taxonomists for standard genome sequencing and annotation.</title>
        <authorList>
            <consortium name="The Broad Institute Genomics Platform"/>
            <consortium name="The Broad Institute Genome Sequencing Center for Infectious Disease"/>
            <person name="Wu L."/>
            <person name="Ma J."/>
        </authorList>
    </citation>
    <scope>NUCLEOTIDE SEQUENCE [LARGE SCALE GENOMIC DNA]</scope>
    <source>
        <strain evidence="3">JCM 18657</strain>
    </source>
</reference>
<dbReference type="EMBL" id="JBHTGQ010000018">
    <property type="protein sequence ID" value="MFC7749961.1"/>
    <property type="molecule type" value="Genomic_DNA"/>
</dbReference>
<sequence length="329" mass="36812">MQLFRITTHELAEAQMQSLMERIRGKLESLEDASAAVELSLETGTEGISLLCTGMMPRFELSRAEPVWRLSARAFAEFVVDELEPAIVEDIVSDTCRDDEREAPDREELDGVMAYCGGLLNRSGGAGSTAEPWKADASHDTERRIQMVARTAEAYLERETLLIVEGFVRFRLHDYLNELFETVDSAYEEYWSDRQYREFIALLKYFVYIQDTRIPMAHLLHRSGGEFTLLDERLQPLDPGQFDQVTLEVQDMNIQFEDMIVSALLSVAPQQIALHTRTPDDHVVQTILNIFEPRAKVCTGCPACQGRLGPPPGEAAGSVPNGAAGGKPT</sequence>
<evidence type="ECO:0000313" key="3">
    <source>
        <dbReference type="Proteomes" id="UP001596528"/>
    </source>
</evidence>
<proteinExistence type="predicted"/>
<evidence type="ECO:0000256" key="1">
    <source>
        <dbReference type="SAM" id="MobiDB-lite"/>
    </source>
</evidence>
<comment type="caution">
    <text evidence="2">The sequence shown here is derived from an EMBL/GenBank/DDBJ whole genome shotgun (WGS) entry which is preliminary data.</text>
</comment>